<evidence type="ECO:0000313" key="2">
    <source>
        <dbReference type="EMBL" id="VDO12554.1"/>
    </source>
</evidence>
<dbReference type="WBParaSite" id="HPLM_0000202001-mRNA-1">
    <property type="protein sequence ID" value="HPLM_0000202001-mRNA-1"/>
    <property type="gene ID" value="HPLM_0000202001"/>
</dbReference>
<sequence length="55" mass="6310">MFYSLLSLWQVKSQRRKDSRAENRKGEANVSLPSTSSPPRYFISAVFESYHAKTG</sequence>
<dbReference type="EMBL" id="UZAF01003418">
    <property type="protein sequence ID" value="VDO12554.1"/>
    <property type="molecule type" value="Genomic_DNA"/>
</dbReference>
<proteinExistence type="predicted"/>
<gene>
    <name evidence="2" type="ORF">HPLM_LOCUS2018</name>
</gene>
<reference evidence="2 3" key="2">
    <citation type="submission" date="2018-11" db="EMBL/GenBank/DDBJ databases">
        <authorList>
            <consortium name="Pathogen Informatics"/>
        </authorList>
    </citation>
    <scope>NUCLEOTIDE SEQUENCE [LARGE SCALE GENOMIC DNA]</scope>
    <source>
        <strain evidence="2 3">MHpl1</strain>
    </source>
</reference>
<reference evidence="4" key="1">
    <citation type="submission" date="2017-02" db="UniProtKB">
        <authorList>
            <consortium name="WormBaseParasite"/>
        </authorList>
    </citation>
    <scope>IDENTIFICATION</scope>
</reference>
<evidence type="ECO:0000313" key="3">
    <source>
        <dbReference type="Proteomes" id="UP000268014"/>
    </source>
</evidence>
<feature type="region of interest" description="Disordered" evidence="1">
    <location>
        <begin position="14"/>
        <end position="37"/>
    </location>
</feature>
<evidence type="ECO:0000256" key="1">
    <source>
        <dbReference type="SAM" id="MobiDB-lite"/>
    </source>
</evidence>
<dbReference type="AlphaFoldDB" id="A0A0N4VXK0"/>
<organism evidence="4">
    <name type="scientific">Haemonchus placei</name>
    <name type="common">Barber's pole worm</name>
    <dbReference type="NCBI Taxonomy" id="6290"/>
    <lineage>
        <taxon>Eukaryota</taxon>
        <taxon>Metazoa</taxon>
        <taxon>Ecdysozoa</taxon>
        <taxon>Nematoda</taxon>
        <taxon>Chromadorea</taxon>
        <taxon>Rhabditida</taxon>
        <taxon>Rhabditina</taxon>
        <taxon>Rhabditomorpha</taxon>
        <taxon>Strongyloidea</taxon>
        <taxon>Trichostrongylidae</taxon>
        <taxon>Haemonchus</taxon>
    </lineage>
</organism>
<dbReference type="Proteomes" id="UP000268014">
    <property type="component" value="Unassembled WGS sequence"/>
</dbReference>
<protein>
    <submittedName>
        <fullName evidence="4">Secreted protein</fullName>
    </submittedName>
</protein>
<keyword evidence="3" id="KW-1185">Reference proteome</keyword>
<accession>A0A0N4VXK0</accession>
<evidence type="ECO:0000313" key="4">
    <source>
        <dbReference type="WBParaSite" id="HPLM_0000202001-mRNA-1"/>
    </source>
</evidence>
<name>A0A0N4VXK0_HAEPC</name>